<dbReference type="AlphaFoldDB" id="A0A7R7RR44"/>
<dbReference type="NCBIfam" id="TIGR00836">
    <property type="entry name" value="amt"/>
    <property type="match status" value="1"/>
</dbReference>
<keyword evidence="4 12" id="KW-0813">Transport</keyword>
<feature type="transmembrane region" description="Helical" evidence="12">
    <location>
        <begin position="239"/>
        <end position="259"/>
    </location>
</feature>
<dbReference type="Gene3D" id="1.10.3430.10">
    <property type="entry name" value="Ammonium transporter AmtB like domains"/>
    <property type="match status" value="1"/>
</dbReference>
<keyword evidence="6 12" id="KW-0812">Transmembrane</keyword>
<dbReference type="InterPro" id="IPR001905">
    <property type="entry name" value="Ammonium_transpt"/>
</dbReference>
<evidence type="ECO:0000256" key="2">
    <source>
        <dbReference type="ARBA" id="ARBA00005887"/>
    </source>
</evidence>
<keyword evidence="5" id="KW-1003">Cell membrane</keyword>
<dbReference type="FunFam" id="1.10.3430.10:FF:000007">
    <property type="entry name" value="Ammonium transporter"/>
    <property type="match status" value="1"/>
</dbReference>
<keyword evidence="7 12" id="KW-1133">Transmembrane helix</keyword>
<comment type="function">
    <text evidence="11">Involved in the uptake of ammonium/ammonia (NH(4)(+)/NH(3)).</text>
</comment>
<keyword evidence="8 12" id="KW-0472">Membrane</keyword>
<dbReference type="Proteomes" id="UP000595205">
    <property type="component" value="Chromosome"/>
</dbReference>
<evidence type="ECO:0000256" key="8">
    <source>
        <dbReference type="ARBA" id="ARBA00023136"/>
    </source>
</evidence>
<dbReference type="EMBL" id="AP024255">
    <property type="protein sequence ID" value="BCP00956.1"/>
    <property type="molecule type" value="Genomic_DNA"/>
</dbReference>
<accession>A0A7R7RR44</accession>
<evidence type="ECO:0000256" key="7">
    <source>
        <dbReference type="ARBA" id="ARBA00022989"/>
    </source>
</evidence>
<evidence type="ECO:0000313" key="13">
    <source>
        <dbReference type="EMBL" id="BCP00956.1"/>
    </source>
</evidence>
<dbReference type="PANTHER" id="PTHR43029">
    <property type="entry name" value="AMMONIUM TRANSPORTER MEP2"/>
    <property type="match status" value="1"/>
</dbReference>
<evidence type="ECO:0000256" key="11">
    <source>
        <dbReference type="ARBA" id="ARBA00054862"/>
    </source>
</evidence>
<evidence type="ECO:0000256" key="10">
    <source>
        <dbReference type="ARBA" id="ARBA00050025"/>
    </source>
</evidence>
<evidence type="ECO:0000256" key="12">
    <source>
        <dbReference type="RuleBase" id="RU362002"/>
    </source>
</evidence>
<evidence type="ECO:0000256" key="9">
    <source>
        <dbReference type="ARBA" id="ARBA00023177"/>
    </source>
</evidence>
<feature type="transmembrane region" description="Helical" evidence="12">
    <location>
        <begin position="61"/>
        <end position="84"/>
    </location>
</feature>
<evidence type="ECO:0000256" key="1">
    <source>
        <dbReference type="ARBA" id="ARBA00004651"/>
    </source>
</evidence>
<feature type="transmembrane region" description="Helical" evidence="12">
    <location>
        <begin position="303"/>
        <end position="319"/>
    </location>
</feature>
<evidence type="ECO:0000256" key="6">
    <source>
        <dbReference type="ARBA" id="ARBA00022692"/>
    </source>
</evidence>
<evidence type="ECO:0000256" key="5">
    <source>
        <dbReference type="ARBA" id="ARBA00022475"/>
    </source>
</evidence>
<dbReference type="SUPFAM" id="SSF111352">
    <property type="entry name" value="Ammonium transporter"/>
    <property type="match status" value="1"/>
</dbReference>
<feature type="transmembrane region" description="Helical" evidence="12">
    <location>
        <begin position="29"/>
        <end position="49"/>
    </location>
</feature>
<protein>
    <recommendedName>
        <fullName evidence="10 12">Ammonium transporter</fullName>
    </recommendedName>
</protein>
<dbReference type="InterPro" id="IPR029020">
    <property type="entry name" value="Ammonium/urea_transptr"/>
</dbReference>
<feature type="transmembrane region" description="Helical" evidence="12">
    <location>
        <begin position="271"/>
        <end position="291"/>
    </location>
</feature>
<comment type="subcellular location">
    <subcellularLocation>
        <location evidence="1 12">Cell membrane</location>
        <topology evidence="1 12">Multi-pass membrane protein</topology>
    </subcellularLocation>
</comment>
<dbReference type="GO" id="GO:0008519">
    <property type="term" value="F:ammonium channel activity"/>
    <property type="evidence" value="ECO:0007669"/>
    <property type="project" value="InterPro"/>
</dbReference>
<dbReference type="InterPro" id="IPR018047">
    <property type="entry name" value="Ammonium_transpt_CS"/>
</dbReference>
<comment type="subunit">
    <text evidence="3">Homotrimer.</text>
</comment>
<organism evidence="13 14">
    <name type="scientific">Mycobacterium intracellulare</name>
    <dbReference type="NCBI Taxonomy" id="1767"/>
    <lineage>
        <taxon>Bacteria</taxon>
        <taxon>Bacillati</taxon>
        <taxon>Actinomycetota</taxon>
        <taxon>Actinomycetes</taxon>
        <taxon>Mycobacteriales</taxon>
        <taxon>Mycobacteriaceae</taxon>
        <taxon>Mycobacterium</taxon>
        <taxon>Mycobacterium avium complex (MAC)</taxon>
    </lineage>
</organism>
<name>A0A7R7RR44_MYCIT</name>
<evidence type="ECO:0000313" key="14">
    <source>
        <dbReference type="Proteomes" id="UP000595205"/>
    </source>
</evidence>
<comment type="similarity">
    <text evidence="2 12">Belongs to the ammonia transporter channel (TC 1.A.11.2) family.</text>
</comment>
<keyword evidence="9 12" id="KW-0924">Ammonia transport</keyword>
<dbReference type="GO" id="GO:0005886">
    <property type="term" value="C:plasma membrane"/>
    <property type="evidence" value="ECO:0007669"/>
    <property type="project" value="UniProtKB-SubCell"/>
</dbReference>
<feature type="transmembrane region" description="Helical" evidence="12">
    <location>
        <begin position="205"/>
        <end position="227"/>
    </location>
</feature>
<feature type="transmembrane region" description="Helical" evidence="12">
    <location>
        <begin position="162"/>
        <end position="185"/>
    </location>
</feature>
<feature type="transmembrane region" description="Helical" evidence="12">
    <location>
        <begin position="132"/>
        <end position="150"/>
    </location>
</feature>
<feature type="transmembrane region" description="Helical" evidence="12">
    <location>
        <begin position="325"/>
        <end position="345"/>
    </location>
</feature>
<feature type="transmembrane region" description="Helical" evidence="12">
    <location>
        <begin position="406"/>
        <end position="427"/>
    </location>
</feature>
<evidence type="ECO:0000256" key="4">
    <source>
        <dbReference type="ARBA" id="ARBA00022448"/>
    </source>
</evidence>
<dbReference type="Pfam" id="PF00909">
    <property type="entry name" value="Ammonium_transp"/>
    <property type="match status" value="1"/>
</dbReference>
<dbReference type="InterPro" id="IPR024041">
    <property type="entry name" value="NH4_transpt_AmtB-like_dom"/>
</dbReference>
<dbReference type="PANTHER" id="PTHR43029:SF10">
    <property type="entry name" value="AMMONIUM TRANSPORTER MEP2"/>
    <property type="match status" value="1"/>
</dbReference>
<reference evidence="13 14" key="1">
    <citation type="submission" date="2020-12" db="EMBL/GenBank/DDBJ databases">
        <title>Genome sequence of clinical Mycobacterium intracellulare strains.</title>
        <authorList>
            <person name="Tateishi Y."/>
            <person name="Matsumoto S."/>
            <person name="Fukushima Y."/>
            <person name="Nakajima C."/>
            <person name="Suzuki Y."/>
        </authorList>
    </citation>
    <scope>NUCLEOTIDE SEQUENCE [LARGE SCALE GENOMIC DNA]</scope>
    <source>
        <strain evidence="13 14">M018</strain>
    </source>
</reference>
<proteinExistence type="inferred from homology"/>
<sequence>MSDVPLRPDRRRLRVTYPMLGQPNTGDTAWMLASSALVLLMTPGLAFFYGGMVRARSVLNMLMMSISAMGVVTVLWVLYGYSIAFGDDVGNFMGKPTSYWGLKGLIGVNAVAADPSKGTAATDIPLAGTLPATVFVAFQLMFAIITVALISGAVSDRLKFGAWLVFAGLWATFVYFPVAHWVFAFDGFASEHGGWIANKLHAIDFAGGTAVHINSGVAGLMLAIVLGKRRGWPTTLFRPHNLPFVMLGAGLLWFGWYGFNAGSATSSNGVAGTTFVTTTVATATAMLGWMLTERIRDGKATTLGAASGIVAGLVAITPSCSSVNVLGALVVGLVAGVLCALAVGLKFKLGFDDSLDVVGVHLVGGLAGTLLVGLLAAPESPAINGVVGVSKGLFYGGGWAQLERQAIGAFSVLAYSGVVTLILALILKYTIGLRLNPEAEATGIDEAEHAESGYDFAVATGSVLPPRVAVADTRNGVKEDRVGDKVEAEQS</sequence>
<dbReference type="PROSITE" id="PS01219">
    <property type="entry name" value="AMMONIUM_TRANSP"/>
    <property type="match status" value="1"/>
</dbReference>
<evidence type="ECO:0000256" key="3">
    <source>
        <dbReference type="ARBA" id="ARBA00011233"/>
    </source>
</evidence>
<feature type="transmembrane region" description="Helical" evidence="12">
    <location>
        <begin position="357"/>
        <end position="377"/>
    </location>
</feature>
<gene>
    <name evidence="13" type="primary">amt</name>
    <name evidence="13" type="ORF">MINTM018_37250</name>
</gene>